<protein>
    <recommendedName>
        <fullName evidence="2">EGF-like domain-containing protein</fullName>
    </recommendedName>
</protein>
<dbReference type="Gene3D" id="2.170.300.10">
    <property type="entry name" value="Tie2 ligand-binding domain superfamily"/>
    <property type="match status" value="1"/>
</dbReference>
<sequence>MYSLMIVTVTCSLQISKTLSPTSKNVCPEKWPSINDEFRNISRDAFGVKCCPNFLEIDGICEPCPAGTYGKSCINQCVPGYYGMGCKAKCNCSSFQECHNIFGCVCKAGYTGDNCDQDITSADSTVTFMIATSIPREAIIIEVATIKVSGSSNKDWILYTLCIAGVIVLTALTHLLRSYRQRKSSKVRFKSEEVVLESTTTSPYTGAYDEIDENVITDNTPGVCLIATSSKMEVVYFVPQESMSITTITKHVDTDYLDRVFEAEDERGTSDEQIDNKDGISTCSFESDAIVPNSTENVSPSNFKENRHEHLHGYTVPVMVHQCFESSSGTDEDATHNKNSHMYKSLQKDSQMTSNEYEQLETLESNKVHDATLQAVTQFIYGTSEYPNCINKYAGADKTINSCDGIKIRKDNSSDHNKPTTGDKKHKDAFEYKESPGNYNLNNAICSQVDDNIYSNNHANPCYYKM</sequence>
<accession>A0A6J8E438</accession>
<reference evidence="3 4" key="1">
    <citation type="submission" date="2020-06" db="EMBL/GenBank/DDBJ databases">
        <authorList>
            <person name="Li R."/>
            <person name="Bekaert M."/>
        </authorList>
    </citation>
    <scope>NUCLEOTIDE SEQUENCE [LARGE SCALE GENOMIC DNA]</scope>
    <source>
        <strain evidence="4">wild</strain>
    </source>
</reference>
<feature type="domain" description="EGF-like" evidence="2">
    <location>
        <begin position="104"/>
        <end position="115"/>
    </location>
</feature>
<dbReference type="OrthoDB" id="6096888at2759"/>
<dbReference type="PROSITE" id="PS01186">
    <property type="entry name" value="EGF_2"/>
    <property type="match status" value="1"/>
</dbReference>
<feature type="transmembrane region" description="Helical" evidence="1">
    <location>
        <begin position="156"/>
        <end position="176"/>
    </location>
</feature>
<keyword evidence="4" id="KW-1185">Reference proteome</keyword>
<dbReference type="InterPro" id="IPR002049">
    <property type="entry name" value="LE_dom"/>
</dbReference>
<name>A0A6J8E438_MYTCO</name>
<keyword evidence="1" id="KW-1133">Transmembrane helix</keyword>
<dbReference type="InterPro" id="IPR000742">
    <property type="entry name" value="EGF"/>
</dbReference>
<dbReference type="AlphaFoldDB" id="A0A6J8E438"/>
<dbReference type="InterPro" id="IPR009030">
    <property type="entry name" value="Growth_fac_rcpt_cys_sf"/>
</dbReference>
<keyword evidence="1" id="KW-0472">Membrane</keyword>
<dbReference type="Proteomes" id="UP000507470">
    <property type="component" value="Unassembled WGS sequence"/>
</dbReference>
<evidence type="ECO:0000313" key="4">
    <source>
        <dbReference type="Proteomes" id="UP000507470"/>
    </source>
</evidence>
<keyword evidence="1" id="KW-0812">Transmembrane</keyword>
<dbReference type="EMBL" id="CACVKT020008391">
    <property type="protein sequence ID" value="CAC5415250.1"/>
    <property type="molecule type" value="Genomic_DNA"/>
</dbReference>
<organism evidence="3 4">
    <name type="scientific">Mytilus coruscus</name>
    <name type="common">Sea mussel</name>
    <dbReference type="NCBI Taxonomy" id="42192"/>
    <lineage>
        <taxon>Eukaryota</taxon>
        <taxon>Metazoa</taxon>
        <taxon>Spiralia</taxon>
        <taxon>Lophotrochozoa</taxon>
        <taxon>Mollusca</taxon>
        <taxon>Bivalvia</taxon>
        <taxon>Autobranchia</taxon>
        <taxon>Pteriomorphia</taxon>
        <taxon>Mytilida</taxon>
        <taxon>Mytiloidea</taxon>
        <taxon>Mytilidae</taxon>
        <taxon>Mytilinae</taxon>
        <taxon>Mytilus</taxon>
    </lineage>
</organism>
<evidence type="ECO:0000259" key="2">
    <source>
        <dbReference type="PROSITE" id="PS01186"/>
    </source>
</evidence>
<proteinExistence type="predicted"/>
<evidence type="ECO:0000313" key="3">
    <source>
        <dbReference type="EMBL" id="CAC5415250.1"/>
    </source>
</evidence>
<evidence type="ECO:0000256" key="1">
    <source>
        <dbReference type="SAM" id="Phobius"/>
    </source>
</evidence>
<dbReference type="PANTHER" id="PTHR24035">
    <property type="entry name" value="MULTIPLE EPIDERMAL GROWTH FACTOR-LIKE DOMAINS PROTEIN"/>
    <property type="match status" value="1"/>
</dbReference>
<gene>
    <name evidence="3" type="ORF">MCOR_47956</name>
</gene>
<dbReference type="InterPro" id="IPR052108">
    <property type="entry name" value="MEGF/SIB"/>
</dbReference>
<dbReference type="SUPFAM" id="SSF57184">
    <property type="entry name" value="Growth factor receptor domain"/>
    <property type="match status" value="1"/>
</dbReference>
<dbReference type="CDD" id="cd00055">
    <property type="entry name" value="EGF_Lam"/>
    <property type="match status" value="1"/>
</dbReference>
<dbReference type="PANTHER" id="PTHR24035:SF143">
    <property type="entry name" value="EGF-LIKE DOMAIN-CONTAINING PROTEIN"/>
    <property type="match status" value="1"/>
</dbReference>